<evidence type="ECO:0000313" key="2">
    <source>
        <dbReference type="EMBL" id="TDK68558.1"/>
    </source>
</evidence>
<dbReference type="InterPro" id="IPR002925">
    <property type="entry name" value="Dienelactn_hydro"/>
</dbReference>
<organism evidence="2 3">
    <name type="scientific">Sapientia aquatica</name>
    <dbReference type="NCBI Taxonomy" id="1549640"/>
    <lineage>
        <taxon>Bacteria</taxon>
        <taxon>Pseudomonadati</taxon>
        <taxon>Pseudomonadota</taxon>
        <taxon>Betaproteobacteria</taxon>
        <taxon>Burkholderiales</taxon>
        <taxon>Oxalobacteraceae</taxon>
        <taxon>Sapientia</taxon>
    </lineage>
</organism>
<evidence type="ECO:0000259" key="1">
    <source>
        <dbReference type="Pfam" id="PF01738"/>
    </source>
</evidence>
<dbReference type="EMBL" id="SMYL01000001">
    <property type="protein sequence ID" value="TDK68558.1"/>
    <property type="molecule type" value="Genomic_DNA"/>
</dbReference>
<evidence type="ECO:0000313" key="3">
    <source>
        <dbReference type="Proteomes" id="UP000294829"/>
    </source>
</evidence>
<dbReference type="PANTHER" id="PTHR46623">
    <property type="entry name" value="CARBOXYMETHYLENEBUTENOLIDASE-RELATED"/>
    <property type="match status" value="1"/>
</dbReference>
<reference evidence="2 3" key="1">
    <citation type="submission" date="2019-03" db="EMBL/GenBank/DDBJ databases">
        <title>Sapientia aquatica gen. nov., sp. nov., isolated from a crater lake.</title>
        <authorList>
            <person name="Felfoldi T."/>
            <person name="Szabo A."/>
            <person name="Toth E."/>
            <person name="Schumann P."/>
            <person name="Keki Z."/>
            <person name="Marialigeti K."/>
            <person name="Mathe I."/>
        </authorList>
    </citation>
    <scope>NUCLEOTIDE SEQUENCE [LARGE SCALE GENOMIC DNA]</scope>
    <source>
        <strain evidence="2 3">SA-152</strain>
    </source>
</reference>
<proteinExistence type="predicted"/>
<sequence length="250" mass="27335">MTQTKLINISTPDGVCDTFIAHPDTGAHPAVILFMDAFGPREYLYQMAQKLASHGYYVLLPNMFYRVKSPPVIDIPFPLKPADMPAAVDQIMALLKTLTPEMAMRDVDAFIDFLAAQENVLQGKIGTTGYCMGGALSLRTAARHPEKVAAAASFHAGNLASESPDSPHLLLNKIAAEIYIASADHDKSMPSEQIDRLNTALTTIHAKHQAELYKDAIHGFTMADLPAYNAAALERHWENLLPLLARNLAQ</sequence>
<keyword evidence="2" id="KW-0378">Hydrolase</keyword>
<dbReference type="OrthoDB" id="62567at2"/>
<comment type="caution">
    <text evidence="2">The sequence shown here is derived from an EMBL/GenBank/DDBJ whole genome shotgun (WGS) entry which is preliminary data.</text>
</comment>
<dbReference type="InterPro" id="IPR051049">
    <property type="entry name" value="Dienelactone_hydrolase-like"/>
</dbReference>
<accession>A0A4R5W653</accession>
<dbReference type="GO" id="GO:0016787">
    <property type="term" value="F:hydrolase activity"/>
    <property type="evidence" value="ECO:0007669"/>
    <property type="project" value="UniProtKB-KW"/>
</dbReference>
<dbReference type="InterPro" id="IPR029058">
    <property type="entry name" value="AB_hydrolase_fold"/>
</dbReference>
<protein>
    <submittedName>
        <fullName evidence="2">Dienelactone hydrolase family protein</fullName>
    </submittedName>
</protein>
<feature type="domain" description="Dienelactone hydrolase" evidence="1">
    <location>
        <begin position="17"/>
        <end position="246"/>
    </location>
</feature>
<dbReference type="Proteomes" id="UP000294829">
    <property type="component" value="Unassembled WGS sequence"/>
</dbReference>
<name>A0A4R5W653_9BURK</name>
<dbReference type="PANTHER" id="PTHR46623:SF10">
    <property type="entry name" value="CARBOXYMETHYLENEBUTENOLIDASE HOMOLOG"/>
    <property type="match status" value="1"/>
</dbReference>
<gene>
    <name evidence="2" type="ORF">E2I14_03185</name>
</gene>
<dbReference type="AlphaFoldDB" id="A0A4R5W653"/>
<dbReference type="SUPFAM" id="SSF53474">
    <property type="entry name" value="alpha/beta-Hydrolases"/>
    <property type="match status" value="1"/>
</dbReference>
<dbReference type="Gene3D" id="3.40.50.1820">
    <property type="entry name" value="alpha/beta hydrolase"/>
    <property type="match status" value="1"/>
</dbReference>
<keyword evidence="3" id="KW-1185">Reference proteome</keyword>
<dbReference type="Pfam" id="PF01738">
    <property type="entry name" value="DLH"/>
    <property type="match status" value="1"/>
</dbReference>